<comment type="similarity">
    <text evidence="3">Belongs to the bacterial solute-binding protein SsuA/TauA family.</text>
</comment>
<sequence length="363" mass="38170">MARPTLTILARGEPMRLGLLRLTDAAPLIVAAERGLFADEGLTVALSIEPSWSNIADKLTWGALDGAVLLAPLAIAMALGARGVTADLAVPMTLSRNGVTLTQATGFDLDGAVARGARPRIGIVHAFSTHHLLTRLYLKRRGIDPDKQIAWDVLPPARMVEALADRRIDAFAAGQPWSEMAARAGAGTTCMRSSEVWPNHPEKLLAVSASLSDRDPMRLAALVRATLRAALWCDDAGNADELANLLAQPRWFDLPADAIRTSLPGAAQGNSDAICFFADGATIPDPDHAAWFSRALAGGGWLPLDHATEDAARALYRPQIVRSAAADLAISLGDAGPILPPTDGELVAPSVPFTSNAGARDAG</sequence>
<dbReference type="InterPro" id="IPR044527">
    <property type="entry name" value="NrtA/CpmA_ABC-bd_dom"/>
</dbReference>
<evidence type="ECO:0000256" key="8">
    <source>
        <dbReference type="ARBA" id="ARBA00023136"/>
    </source>
</evidence>
<comment type="subcellular location">
    <subcellularLocation>
        <location evidence="1">Endomembrane system</location>
    </subcellularLocation>
    <subcellularLocation>
        <location evidence="2">Periplasm</location>
    </subcellularLocation>
</comment>
<evidence type="ECO:0000256" key="3">
    <source>
        <dbReference type="ARBA" id="ARBA00010742"/>
    </source>
</evidence>
<keyword evidence="6" id="KW-0997">Cell inner membrane</keyword>
<keyword evidence="5" id="KW-1003">Cell membrane</keyword>
<dbReference type="AlphaFoldDB" id="A0A8S8XKL3"/>
<dbReference type="RefSeq" id="WP_420244785.1">
    <property type="nucleotide sequence ID" value="NZ_BOPV01000001.1"/>
</dbReference>
<evidence type="ECO:0000256" key="7">
    <source>
        <dbReference type="ARBA" id="ARBA00022729"/>
    </source>
</evidence>
<keyword evidence="4" id="KW-0813">Transport</keyword>
<dbReference type="Pfam" id="PF13379">
    <property type="entry name" value="NMT1_2"/>
    <property type="match status" value="1"/>
</dbReference>
<evidence type="ECO:0000256" key="4">
    <source>
        <dbReference type="ARBA" id="ARBA00022448"/>
    </source>
</evidence>
<evidence type="ECO:0000313" key="9">
    <source>
        <dbReference type="EMBL" id="GIL41340.1"/>
    </source>
</evidence>
<name>A0A8S8XKL3_9PROT</name>
<organism evidence="9 10">
    <name type="scientific">Roseiterribacter gracilis</name>
    <dbReference type="NCBI Taxonomy" id="2812848"/>
    <lineage>
        <taxon>Bacteria</taxon>
        <taxon>Pseudomonadati</taxon>
        <taxon>Pseudomonadota</taxon>
        <taxon>Alphaproteobacteria</taxon>
        <taxon>Rhodospirillales</taxon>
        <taxon>Roseiterribacteraceae</taxon>
        <taxon>Roseiterribacter</taxon>
    </lineage>
</organism>
<evidence type="ECO:0000256" key="2">
    <source>
        <dbReference type="ARBA" id="ARBA00004418"/>
    </source>
</evidence>
<protein>
    <submittedName>
        <fullName evidence="9">Nitrate transporter</fullName>
    </submittedName>
</protein>
<dbReference type="EMBL" id="BOPV01000001">
    <property type="protein sequence ID" value="GIL41340.1"/>
    <property type="molecule type" value="Genomic_DNA"/>
</dbReference>
<dbReference type="PANTHER" id="PTHR30024:SF47">
    <property type="entry name" value="TAURINE-BINDING PERIPLASMIC PROTEIN"/>
    <property type="match status" value="1"/>
</dbReference>
<dbReference type="Proteomes" id="UP000681075">
    <property type="component" value="Unassembled WGS sequence"/>
</dbReference>
<evidence type="ECO:0000256" key="1">
    <source>
        <dbReference type="ARBA" id="ARBA00004308"/>
    </source>
</evidence>
<keyword evidence="8" id="KW-0472">Membrane</keyword>
<keyword evidence="10" id="KW-1185">Reference proteome</keyword>
<accession>A0A8S8XKL3</accession>
<dbReference type="PANTHER" id="PTHR30024">
    <property type="entry name" value="ALIPHATIC SULFONATES-BINDING PROTEIN-RELATED"/>
    <property type="match status" value="1"/>
</dbReference>
<evidence type="ECO:0000256" key="5">
    <source>
        <dbReference type="ARBA" id="ARBA00022475"/>
    </source>
</evidence>
<evidence type="ECO:0000313" key="10">
    <source>
        <dbReference type="Proteomes" id="UP000681075"/>
    </source>
</evidence>
<keyword evidence="7" id="KW-0732">Signal</keyword>
<reference evidence="9" key="1">
    <citation type="submission" date="2021-02" db="EMBL/GenBank/DDBJ databases">
        <title>Genome sequence of Rhodospirillales sp. strain TMPK1 isolated from soil.</title>
        <authorList>
            <person name="Nakai R."/>
            <person name="Kusada H."/>
            <person name="Tamaki H."/>
        </authorList>
    </citation>
    <scope>NUCLEOTIDE SEQUENCE</scope>
    <source>
        <strain evidence="9">TMPK1</strain>
    </source>
</reference>
<comment type="caution">
    <text evidence="9">The sequence shown here is derived from an EMBL/GenBank/DDBJ whole genome shotgun (WGS) entry which is preliminary data.</text>
</comment>
<dbReference type="SUPFAM" id="SSF53850">
    <property type="entry name" value="Periplasmic binding protein-like II"/>
    <property type="match status" value="1"/>
</dbReference>
<evidence type="ECO:0000256" key="6">
    <source>
        <dbReference type="ARBA" id="ARBA00022519"/>
    </source>
</evidence>
<dbReference type="Gene3D" id="3.40.190.10">
    <property type="entry name" value="Periplasmic binding protein-like II"/>
    <property type="match status" value="2"/>
</dbReference>
<dbReference type="GO" id="GO:0042597">
    <property type="term" value="C:periplasmic space"/>
    <property type="evidence" value="ECO:0007669"/>
    <property type="project" value="UniProtKB-SubCell"/>
</dbReference>
<proteinExistence type="inferred from homology"/>
<dbReference type="GO" id="GO:0012505">
    <property type="term" value="C:endomembrane system"/>
    <property type="evidence" value="ECO:0007669"/>
    <property type="project" value="UniProtKB-SubCell"/>
</dbReference>
<dbReference type="CDD" id="cd13553">
    <property type="entry name" value="PBP2_NrtA_CpmA_like"/>
    <property type="match status" value="1"/>
</dbReference>
<gene>
    <name evidence="9" type="ORF">TMPK1_35770</name>
</gene>